<dbReference type="InterPro" id="IPR007001">
    <property type="entry name" value="Shufflon_N"/>
</dbReference>
<reference evidence="2 3" key="1">
    <citation type="submission" date="2021-03" db="EMBL/GenBank/DDBJ databases">
        <title>The complete genome sequence of Acetobacter suratthaniensis TBRC 1719.</title>
        <authorList>
            <person name="Charoenyingcharoen P."/>
            <person name="Yukphan P."/>
        </authorList>
    </citation>
    <scope>NUCLEOTIDE SEQUENCE [LARGE SCALE GENOMIC DNA]</scope>
    <source>
        <strain evidence="2 3">TBRC 1719</strain>
    </source>
</reference>
<dbReference type="RefSeq" id="WP_207854926.1">
    <property type="nucleotide sequence ID" value="NZ_JAFVMG010000013.1"/>
</dbReference>
<name>A0ABS3LNY1_9PROT</name>
<dbReference type="Proteomes" id="UP000664399">
    <property type="component" value="Unassembled WGS sequence"/>
</dbReference>
<keyword evidence="3" id="KW-1185">Reference proteome</keyword>
<accession>A0ABS3LNY1</accession>
<protein>
    <submittedName>
        <fullName evidence="2">Shufflon system plasmid conjugative transfer pilus tip adhesin PilV</fullName>
    </submittedName>
</protein>
<feature type="domain" description="Bacterial shufflon protein N-terminal" evidence="1">
    <location>
        <begin position="37"/>
        <end position="244"/>
    </location>
</feature>
<evidence type="ECO:0000259" key="1">
    <source>
        <dbReference type="Pfam" id="PF04917"/>
    </source>
</evidence>
<gene>
    <name evidence="2" type="primary">pilV</name>
    <name evidence="2" type="ORF">J2D75_11275</name>
</gene>
<dbReference type="Pfam" id="PF04917">
    <property type="entry name" value="Shufflon_N"/>
    <property type="match status" value="1"/>
</dbReference>
<evidence type="ECO:0000313" key="2">
    <source>
        <dbReference type="EMBL" id="MBO1329051.1"/>
    </source>
</evidence>
<dbReference type="EMBL" id="JAFVMG010000013">
    <property type="protein sequence ID" value="MBO1329051.1"/>
    <property type="molecule type" value="Genomic_DNA"/>
</dbReference>
<organism evidence="2 3">
    <name type="scientific">Acetobacter suratthaniensis</name>
    <dbReference type="NCBI Taxonomy" id="1502841"/>
    <lineage>
        <taxon>Bacteria</taxon>
        <taxon>Pseudomonadati</taxon>
        <taxon>Pseudomonadota</taxon>
        <taxon>Alphaproteobacteria</taxon>
        <taxon>Acetobacterales</taxon>
        <taxon>Acetobacteraceae</taxon>
        <taxon>Acetobacter</taxon>
    </lineage>
</organism>
<sequence length="454" mass="46897">MGALFGVIVSLVIGAMAIPVMKQAINANLNAIVLADVASQFQTVLTGGQKYVAANKDTLTDTLRVGGAYQEIPFVALLNTDSLPGGFSQINAVGATWHVYAQQPASGAIRTMVTAMGGRTLSQSDLVKIAGLTGDLGGYVPYDGMLGNLSSSAAHGTTWNLSLAGLPSPGPGHLFGTTTVGDAASPTIDTNDFLYRVGVPGHDNLNTMGVTLNMGGNTITNASTVSAVQGVFANTVTVTSGGCAFNAPGTCLYGDGTNTGVRTKGSVYFQHMDGSAADINANHATTQAVITGTDNGTAILNASCSSNGAIASSTDGTGTHLECISGTWTSLGSDTLSTTVSGAADEYNSWTLIKTRDPTVPTGVRKRLMGQTRHVLPSGNSYDTHITVDFPEPFNAIFPGGYGVSQVTDPIDNGGHDNMPWVAGTPSLNSITVIFNEFTYSNSSGWINWWVEGY</sequence>
<proteinExistence type="predicted"/>
<evidence type="ECO:0000313" key="3">
    <source>
        <dbReference type="Proteomes" id="UP000664399"/>
    </source>
</evidence>
<comment type="caution">
    <text evidence="2">The sequence shown here is derived from an EMBL/GenBank/DDBJ whole genome shotgun (WGS) entry which is preliminary data.</text>
</comment>